<keyword evidence="2" id="KW-0812">Transmembrane</keyword>
<dbReference type="PANTHER" id="PTHR46539">
    <property type="entry name" value="E3 UBIQUITIN-PROTEIN LIGASE ATL42"/>
    <property type="match status" value="1"/>
</dbReference>
<evidence type="ECO:0000256" key="2">
    <source>
        <dbReference type="ARBA" id="ARBA00022692"/>
    </source>
</evidence>
<evidence type="ECO:0000256" key="3">
    <source>
        <dbReference type="ARBA" id="ARBA00022723"/>
    </source>
</evidence>
<keyword evidence="5" id="KW-0862">Zinc</keyword>
<evidence type="ECO:0000313" key="10">
    <source>
        <dbReference type="EMBL" id="RWQ94385.1"/>
    </source>
</evidence>
<dbReference type="CDD" id="cd16448">
    <property type="entry name" value="RING-H2"/>
    <property type="match status" value="1"/>
</dbReference>
<feature type="domain" description="RING-type" evidence="9">
    <location>
        <begin position="47"/>
        <end position="89"/>
    </location>
</feature>
<evidence type="ECO:0000256" key="8">
    <source>
        <dbReference type="PROSITE-ProRule" id="PRU00175"/>
    </source>
</evidence>
<keyword evidence="4 8" id="KW-0863">Zinc-finger</keyword>
<keyword evidence="11" id="KW-1185">Reference proteome</keyword>
<keyword evidence="3" id="KW-0479">Metal-binding</keyword>
<evidence type="ECO:0000256" key="5">
    <source>
        <dbReference type="ARBA" id="ARBA00022833"/>
    </source>
</evidence>
<dbReference type="AlphaFoldDB" id="A0A443HRF1"/>
<evidence type="ECO:0000256" key="1">
    <source>
        <dbReference type="ARBA" id="ARBA00004370"/>
    </source>
</evidence>
<comment type="subcellular location">
    <subcellularLocation>
        <location evidence="1">Membrane</location>
    </subcellularLocation>
</comment>
<evidence type="ECO:0000256" key="7">
    <source>
        <dbReference type="ARBA" id="ARBA00023136"/>
    </source>
</evidence>
<sequence>MSTTTYLRVPSRTDKGPLRQRDIELARMPCYVGYDYPDDAGEFPGCCQLCCEDTDSSTVFRRLPCNHIFHRPCIDRWLCTRDGSCPICRRKFYDLRRAYLVEETVPLPAGAQEKDQLRASRDAVLLWMKKILNL</sequence>
<keyword evidence="7" id="KW-0472">Membrane</keyword>
<evidence type="ECO:0000256" key="4">
    <source>
        <dbReference type="ARBA" id="ARBA00022771"/>
    </source>
</evidence>
<evidence type="ECO:0000313" key="11">
    <source>
        <dbReference type="Proteomes" id="UP000283841"/>
    </source>
</evidence>
<dbReference type="PROSITE" id="PS50089">
    <property type="entry name" value="ZF_RING_2"/>
    <property type="match status" value="1"/>
</dbReference>
<gene>
    <name evidence="10" type="ORF">C8Q69DRAFT_470036</name>
</gene>
<comment type="caution">
    <text evidence="10">The sequence shown here is derived from an EMBL/GenBank/DDBJ whole genome shotgun (WGS) entry which is preliminary data.</text>
</comment>
<dbReference type="GO" id="GO:0008270">
    <property type="term" value="F:zinc ion binding"/>
    <property type="evidence" value="ECO:0007669"/>
    <property type="project" value="UniProtKB-KW"/>
</dbReference>
<evidence type="ECO:0000256" key="6">
    <source>
        <dbReference type="ARBA" id="ARBA00022989"/>
    </source>
</evidence>
<dbReference type="STRING" id="264951.A0A443HRF1"/>
<dbReference type="EMBL" id="RCNU01000007">
    <property type="protein sequence ID" value="RWQ94385.1"/>
    <property type="molecule type" value="Genomic_DNA"/>
</dbReference>
<dbReference type="RefSeq" id="XP_028484030.1">
    <property type="nucleotide sequence ID" value="XM_028630802.1"/>
</dbReference>
<dbReference type="InterPro" id="IPR013083">
    <property type="entry name" value="Znf_RING/FYVE/PHD"/>
</dbReference>
<dbReference type="GeneID" id="39600079"/>
<name>A0A443HRF1_BYSSP</name>
<evidence type="ECO:0000259" key="9">
    <source>
        <dbReference type="PROSITE" id="PS50089"/>
    </source>
</evidence>
<accession>A0A443HRF1</accession>
<reference evidence="10 11" key="1">
    <citation type="journal article" date="2018" name="Front. Microbiol.">
        <title>Genomic and genetic insights into a cosmopolitan fungus, Paecilomyces variotii (Eurotiales).</title>
        <authorList>
            <person name="Urquhart A.S."/>
            <person name="Mondo S.J."/>
            <person name="Makela M.R."/>
            <person name="Hane J.K."/>
            <person name="Wiebenga A."/>
            <person name="He G."/>
            <person name="Mihaltcheva S."/>
            <person name="Pangilinan J."/>
            <person name="Lipzen A."/>
            <person name="Barry K."/>
            <person name="de Vries R.P."/>
            <person name="Grigoriev I.V."/>
            <person name="Idnurm A."/>
        </authorList>
    </citation>
    <scope>NUCLEOTIDE SEQUENCE [LARGE SCALE GENOMIC DNA]</scope>
    <source>
        <strain evidence="10 11">CBS 101075</strain>
    </source>
</reference>
<dbReference type="GO" id="GO:0016020">
    <property type="term" value="C:membrane"/>
    <property type="evidence" value="ECO:0007669"/>
    <property type="project" value="UniProtKB-SubCell"/>
</dbReference>
<dbReference type="SUPFAM" id="SSF57850">
    <property type="entry name" value="RING/U-box"/>
    <property type="match status" value="1"/>
</dbReference>
<dbReference type="VEuPathDB" id="FungiDB:C8Q69DRAFT_470036"/>
<dbReference type="Pfam" id="PF13639">
    <property type="entry name" value="zf-RING_2"/>
    <property type="match status" value="1"/>
</dbReference>
<organism evidence="10 11">
    <name type="scientific">Byssochlamys spectabilis</name>
    <name type="common">Paecilomyces variotii</name>
    <dbReference type="NCBI Taxonomy" id="264951"/>
    <lineage>
        <taxon>Eukaryota</taxon>
        <taxon>Fungi</taxon>
        <taxon>Dikarya</taxon>
        <taxon>Ascomycota</taxon>
        <taxon>Pezizomycotina</taxon>
        <taxon>Eurotiomycetes</taxon>
        <taxon>Eurotiomycetidae</taxon>
        <taxon>Eurotiales</taxon>
        <taxon>Thermoascaceae</taxon>
        <taxon>Paecilomyces</taxon>
    </lineage>
</organism>
<proteinExistence type="predicted"/>
<dbReference type="Gene3D" id="3.30.40.10">
    <property type="entry name" value="Zinc/RING finger domain, C3HC4 (zinc finger)"/>
    <property type="match status" value="1"/>
</dbReference>
<dbReference type="Proteomes" id="UP000283841">
    <property type="component" value="Unassembled WGS sequence"/>
</dbReference>
<protein>
    <recommendedName>
        <fullName evidence="9">RING-type domain-containing protein</fullName>
    </recommendedName>
</protein>
<keyword evidence="6" id="KW-1133">Transmembrane helix</keyword>
<dbReference type="PANTHER" id="PTHR46539:SF33">
    <property type="entry name" value="(WILD MALAYSIAN BANANA) HYPOTHETICAL PROTEIN"/>
    <property type="match status" value="1"/>
</dbReference>
<dbReference type="InterPro" id="IPR001841">
    <property type="entry name" value="Znf_RING"/>
</dbReference>
<dbReference type="SMART" id="SM00184">
    <property type="entry name" value="RING"/>
    <property type="match status" value="1"/>
</dbReference>